<evidence type="ECO:0000313" key="5">
    <source>
        <dbReference type="WBParaSite" id="EgrG_000395400"/>
    </source>
</evidence>
<feature type="domain" description="RIIa" evidence="2">
    <location>
        <begin position="11"/>
        <end position="44"/>
    </location>
</feature>
<dbReference type="EMBL" id="LK028610">
    <property type="protein sequence ID" value="CDS24590.1"/>
    <property type="molecule type" value="Genomic_DNA"/>
</dbReference>
<dbReference type="WBParaSite" id="EgrG_000395400">
    <property type="protein sequence ID" value="EgrG_000395400"/>
    <property type="gene ID" value="EgrG_000395400"/>
</dbReference>
<dbReference type="InterPro" id="IPR003117">
    <property type="entry name" value="cAMP_dep_PK_reg_su_I/II_a/b"/>
</dbReference>
<dbReference type="Gene3D" id="1.20.890.10">
    <property type="entry name" value="cAMP-dependent protein kinase regulatory subunit, dimerization-anchoring domain"/>
    <property type="match status" value="1"/>
</dbReference>
<evidence type="ECO:0000313" key="4">
    <source>
        <dbReference type="Proteomes" id="UP000492820"/>
    </source>
</evidence>
<dbReference type="CDD" id="cd12100">
    <property type="entry name" value="DD_CABYR_SP17"/>
    <property type="match status" value="1"/>
</dbReference>
<sequence>MSICDRPKLPEGFQELLEELSYEVMVERPADVIQFSIDFFKSRRGPNSTCISKKAASRRASDDPLGNDRSLHLSSCPRDKFTQRPQ</sequence>
<name>A0A068X3T5_ECHGR</name>
<dbReference type="AlphaFoldDB" id="A0A068X3T5"/>
<dbReference type="GO" id="GO:0016301">
    <property type="term" value="F:kinase activity"/>
    <property type="evidence" value="ECO:0007669"/>
    <property type="project" value="UniProtKB-KW"/>
</dbReference>
<dbReference type="Proteomes" id="UP000492820">
    <property type="component" value="Unassembled WGS sequence"/>
</dbReference>
<evidence type="ECO:0000259" key="2">
    <source>
        <dbReference type="SMART" id="SM00394"/>
    </source>
</evidence>
<keyword evidence="3" id="KW-0808">Transferase</keyword>
<evidence type="ECO:0000313" key="3">
    <source>
        <dbReference type="EMBL" id="CDS24590.1"/>
    </source>
</evidence>
<dbReference type="SMART" id="SM00394">
    <property type="entry name" value="RIIa"/>
    <property type="match status" value="1"/>
</dbReference>
<organism evidence="3">
    <name type="scientific">Echinococcus granulosus</name>
    <name type="common">Hydatid tapeworm</name>
    <dbReference type="NCBI Taxonomy" id="6210"/>
    <lineage>
        <taxon>Eukaryota</taxon>
        <taxon>Metazoa</taxon>
        <taxon>Spiralia</taxon>
        <taxon>Lophotrochozoa</taxon>
        <taxon>Platyhelminthes</taxon>
        <taxon>Cestoda</taxon>
        <taxon>Eucestoda</taxon>
        <taxon>Cyclophyllidea</taxon>
        <taxon>Taeniidae</taxon>
        <taxon>Echinococcus</taxon>
        <taxon>Echinococcus granulosus group</taxon>
    </lineage>
</organism>
<feature type="compositionally biased region" description="Basic and acidic residues" evidence="1">
    <location>
        <begin position="77"/>
        <end position="86"/>
    </location>
</feature>
<proteinExistence type="predicted"/>
<dbReference type="SUPFAM" id="SSF47391">
    <property type="entry name" value="Dimerization-anchoring domain of cAMP-dependent PK regulatory subunit"/>
    <property type="match status" value="1"/>
</dbReference>
<reference evidence="5" key="3">
    <citation type="submission" date="2020-10" db="UniProtKB">
        <authorList>
            <consortium name="WormBaseParasite"/>
        </authorList>
    </citation>
    <scope>IDENTIFICATION</scope>
</reference>
<gene>
    <name evidence="3" type="ORF">EgrG_000395400</name>
</gene>
<dbReference type="Pfam" id="PF02197">
    <property type="entry name" value="RIIa"/>
    <property type="match status" value="1"/>
</dbReference>
<dbReference type="InterPro" id="IPR047579">
    <property type="entry name" value="DD_CABYR_SP17"/>
</dbReference>
<reference evidence="3" key="2">
    <citation type="submission" date="2014-06" db="EMBL/GenBank/DDBJ databases">
        <authorList>
            <person name="Aslett M."/>
        </authorList>
    </citation>
    <scope>NUCLEOTIDE SEQUENCE</scope>
</reference>
<evidence type="ECO:0000256" key="1">
    <source>
        <dbReference type="SAM" id="MobiDB-lite"/>
    </source>
</evidence>
<accession>A0A068X3T5</accession>
<feature type="region of interest" description="Disordered" evidence="1">
    <location>
        <begin position="45"/>
        <end position="86"/>
    </location>
</feature>
<reference evidence="3 4" key="1">
    <citation type="journal article" date="2013" name="Nature">
        <title>The genomes of four tapeworm species reveal adaptations to parasitism.</title>
        <authorList>
            <person name="Tsai I.J."/>
            <person name="Zarowiecki M."/>
            <person name="Holroyd N."/>
            <person name="Garciarrubio A."/>
            <person name="Sanchez-Flores A."/>
            <person name="Brooks K.L."/>
            <person name="Tracey A."/>
            <person name="Bobes R.J."/>
            <person name="Fragoso G."/>
            <person name="Sciutto E."/>
            <person name="Aslett M."/>
            <person name="Beasley H."/>
            <person name="Bennett H.M."/>
            <person name="Cai J."/>
            <person name="Camicia F."/>
            <person name="Clark R."/>
            <person name="Cucher M."/>
            <person name="De Silva N."/>
            <person name="Day T.A."/>
            <person name="Deplazes P."/>
            <person name="Estrada K."/>
            <person name="Fernandez C."/>
            <person name="Holland P.W."/>
            <person name="Hou J."/>
            <person name="Hu S."/>
            <person name="Huckvale T."/>
            <person name="Hung S.S."/>
            <person name="Kamenetzky L."/>
            <person name="Keane J.A."/>
            <person name="Kiss F."/>
            <person name="Koziol U."/>
            <person name="Lambert O."/>
            <person name="Liu K."/>
            <person name="Luo X."/>
            <person name="Luo Y."/>
            <person name="Macchiaroli N."/>
            <person name="Nichol S."/>
            <person name="Paps J."/>
            <person name="Parkinson J."/>
            <person name="Pouchkina-Stantcheva N."/>
            <person name="Riddiford N."/>
            <person name="Rosenzvit M."/>
            <person name="Salinas G."/>
            <person name="Wasmuth J.D."/>
            <person name="Zamanian M."/>
            <person name="Zheng Y."/>
            <person name="Cai X."/>
            <person name="Soberon X."/>
            <person name="Olson P.D."/>
            <person name="Laclette J.P."/>
            <person name="Brehm K."/>
            <person name="Berriman M."/>
            <person name="Garciarrubio A."/>
            <person name="Bobes R.J."/>
            <person name="Fragoso G."/>
            <person name="Sanchez-Flores A."/>
            <person name="Estrada K."/>
            <person name="Cevallos M.A."/>
            <person name="Morett E."/>
            <person name="Gonzalez V."/>
            <person name="Portillo T."/>
            <person name="Ochoa-Leyva A."/>
            <person name="Jose M.V."/>
            <person name="Sciutto E."/>
            <person name="Landa A."/>
            <person name="Jimenez L."/>
            <person name="Valdes V."/>
            <person name="Carrero J.C."/>
            <person name="Larralde C."/>
            <person name="Morales-Montor J."/>
            <person name="Limon-Lason J."/>
            <person name="Soberon X."/>
            <person name="Laclette J.P."/>
        </authorList>
    </citation>
    <scope>NUCLEOTIDE SEQUENCE [LARGE SCALE GENOMIC DNA]</scope>
</reference>
<keyword evidence="3" id="KW-0418">Kinase</keyword>
<protein>
    <submittedName>
        <fullName evidence="3 5">cAMP dependent protein kinase regulatory subunit type I II alpha beta</fullName>
    </submittedName>
</protein>